<gene>
    <name evidence="2" type="ORF">Tco_0730375</name>
</gene>
<organism evidence="2 3">
    <name type="scientific">Tanacetum coccineum</name>
    <dbReference type="NCBI Taxonomy" id="301880"/>
    <lineage>
        <taxon>Eukaryota</taxon>
        <taxon>Viridiplantae</taxon>
        <taxon>Streptophyta</taxon>
        <taxon>Embryophyta</taxon>
        <taxon>Tracheophyta</taxon>
        <taxon>Spermatophyta</taxon>
        <taxon>Magnoliopsida</taxon>
        <taxon>eudicotyledons</taxon>
        <taxon>Gunneridae</taxon>
        <taxon>Pentapetalae</taxon>
        <taxon>asterids</taxon>
        <taxon>campanulids</taxon>
        <taxon>Asterales</taxon>
        <taxon>Asteraceae</taxon>
        <taxon>Asteroideae</taxon>
        <taxon>Anthemideae</taxon>
        <taxon>Anthemidinae</taxon>
        <taxon>Tanacetum</taxon>
    </lineage>
</organism>
<feature type="compositionally biased region" description="Acidic residues" evidence="1">
    <location>
        <begin position="119"/>
        <end position="135"/>
    </location>
</feature>
<reference evidence="2" key="1">
    <citation type="journal article" date="2022" name="Int. J. Mol. Sci.">
        <title>Draft Genome of Tanacetum Coccineum: Genomic Comparison of Closely Related Tanacetum-Family Plants.</title>
        <authorList>
            <person name="Yamashiro T."/>
            <person name="Shiraishi A."/>
            <person name="Nakayama K."/>
            <person name="Satake H."/>
        </authorList>
    </citation>
    <scope>NUCLEOTIDE SEQUENCE</scope>
</reference>
<evidence type="ECO:0000313" key="3">
    <source>
        <dbReference type="Proteomes" id="UP001151760"/>
    </source>
</evidence>
<protein>
    <submittedName>
        <fullName evidence="2">Uncharacterized protein</fullName>
    </submittedName>
</protein>
<evidence type="ECO:0000256" key="1">
    <source>
        <dbReference type="SAM" id="MobiDB-lite"/>
    </source>
</evidence>
<keyword evidence="3" id="KW-1185">Reference proteome</keyword>
<evidence type="ECO:0000313" key="2">
    <source>
        <dbReference type="EMBL" id="GJS80494.1"/>
    </source>
</evidence>
<reference evidence="2" key="2">
    <citation type="submission" date="2022-01" db="EMBL/GenBank/DDBJ databases">
        <authorList>
            <person name="Yamashiro T."/>
            <person name="Shiraishi A."/>
            <person name="Satake H."/>
            <person name="Nakayama K."/>
        </authorList>
    </citation>
    <scope>NUCLEOTIDE SEQUENCE</scope>
</reference>
<accession>A0ABQ4YRK7</accession>
<comment type="caution">
    <text evidence="2">The sequence shown here is derived from an EMBL/GenBank/DDBJ whole genome shotgun (WGS) entry which is preliminary data.</text>
</comment>
<sequence>MHAPSGGGLILYQAYGNLYAMTVPIPLPDDPYEAIRQAFLDGTVTEFEPFEDTIETETPESPLTVAPPTSLPESTPPTLVPILRRTARMAVRVPHAMSSGISASMAEVAAMTESMFLKDDEEDDDEEDEEIEESLDSNSIYVRPRMKDDLTLMRSCIKSKILESPKHAK</sequence>
<dbReference type="EMBL" id="BQNB010010675">
    <property type="protein sequence ID" value="GJS80494.1"/>
    <property type="molecule type" value="Genomic_DNA"/>
</dbReference>
<feature type="region of interest" description="Disordered" evidence="1">
    <location>
        <begin position="54"/>
        <end position="78"/>
    </location>
</feature>
<dbReference type="Proteomes" id="UP001151760">
    <property type="component" value="Unassembled WGS sequence"/>
</dbReference>
<proteinExistence type="predicted"/>
<name>A0ABQ4YRK7_9ASTR</name>
<feature type="region of interest" description="Disordered" evidence="1">
    <location>
        <begin position="119"/>
        <end position="142"/>
    </location>
</feature>